<reference evidence="2 3" key="1">
    <citation type="journal article" date="2015" name="Nature">
        <title>rRNA introns, odd ribosomes, and small enigmatic genomes across a large radiation of phyla.</title>
        <authorList>
            <person name="Brown C.T."/>
            <person name="Hug L.A."/>
            <person name="Thomas B.C."/>
            <person name="Sharon I."/>
            <person name="Castelle C.J."/>
            <person name="Singh A."/>
            <person name="Wilkins M.J."/>
            <person name="Williams K.H."/>
            <person name="Banfield J.F."/>
        </authorList>
    </citation>
    <scope>NUCLEOTIDE SEQUENCE [LARGE SCALE GENOMIC DNA]</scope>
</reference>
<sequence>MQIVKCNKDSIEIADGILKSGGLIIYPTETLYGVGVDATNEEAVKKLTVYKNR</sequence>
<dbReference type="SUPFAM" id="SSF55821">
    <property type="entry name" value="YrdC/RibB"/>
    <property type="match status" value="1"/>
</dbReference>
<dbReference type="Gene3D" id="3.90.870.10">
    <property type="entry name" value="DHBP synthase"/>
    <property type="match status" value="1"/>
</dbReference>
<name>A0A0G0VG78_9BACT</name>
<evidence type="ECO:0000259" key="1">
    <source>
        <dbReference type="Pfam" id="PF01300"/>
    </source>
</evidence>
<proteinExistence type="predicted"/>
<dbReference type="Pfam" id="PF01300">
    <property type="entry name" value="Sua5_yciO_yrdC"/>
    <property type="match status" value="1"/>
</dbReference>
<evidence type="ECO:0000313" key="2">
    <source>
        <dbReference type="EMBL" id="KKR61727.1"/>
    </source>
</evidence>
<feature type="domain" description="YrdC-like" evidence="1">
    <location>
        <begin position="17"/>
        <end position="53"/>
    </location>
</feature>
<dbReference type="InterPro" id="IPR017945">
    <property type="entry name" value="DHBP_synth_RibB-like_a/b_dom"/>
</dbReference>
<accession>A0A0G0VG78</accession>
<dbReference type="Proteomes" id="UP000034293">
    <property type="component" value="Unassembled WGS sequence"/>
</dbReference>
<evidence type="ECO:0000313" key="3">
    <source>
        <dbReference type="Proteomes" id="UP000034293"/>
    </source>
</evidence>
<feature type="non-terminal residue" evidence="2">
    <location>
        <position position="53"/>
    </location>
</feature>
<dbReference type="AlphaFoldDB" id="A0A0G0VG78"/>
<dbReference type="InterPro" id="IPR006070">
    <property type="entry name" value="Sua5-like_dom"/>
</dbReference>
<comment type="caution">
    <text evidence="2">The sequence shown here is derived from an EMBL/GenBank/DDBJ whole genome shotgun (WGS) entry which is preliminary data.</text>
</comment>
<dbReference type="GO" id="GO:0003725">
    <property type="term" value="F:double-stranded RNA binding"/>
    <property type="evidence" value="ECO:0007669"/>
    <property type="project" value="InterPro"/>
</dbReference>
<organism evidence="2 3">
    <name type="scientific">Candidatus Woesebacteria bacterium GW2011_GWA1_40_43</name>
    <dbReference type="NCBI Taxonomy" id="1618553"/>
    <lineage>
        <taxon>Bacteria</taxon>
        <taxon>Candidatus Woeseibacteriota</taxon>
    </lineage>
</organism>
<gene>
    <name evidence="2" type="ORF">UU02_C0054G0008</name>
</gene>
<dbReference type="EMBL" id="LBZA01000054">
    <property type="protein sequence ID" value="KKR61727.1"/>
    <property type="molecule type" value="Genomic_DNA"/>
</dbReference>
<protein>
    <recommendedName>
        <fullName evidence="1">YrdC-like domain-containing protein</fullName>
    </recommendedName>
</protein>